<dbReference type="HOGENOM" id="CLU_3224490_0_0_1"/>
<sequence>MAILQVGAGAKATVTLSHDRRLHLRIKDFSKDCASYIPKNYKLR</sequence>
<gene>
    <name evidence="1" type="ORF">BofuT4_uP151960.1</name>
</gene>
<dbReference type="AlphaFoldDB" id="G2YWR6"/>
<evidence type="ECO:0000313" key="1">
    <source>
        <dbReference type="EMBL" id="CCD56064.1"/>
    </source>
</evidence>
<name>G2YWR6_BOTF4</name>
<reference evidence="2" key="1">
    <citation type="journal article" date="2011" name="PLoS Genet.">
        <title>Genomic analysis of the necrotrophic fungal pathogens Sclerotinia sclerotiorum and Botrytis cinerea.</title>
        <authorList>
            <person name="Amselem J."/>
            <person name="Cuomo C.A."/>
            <person name="van Kan J.A."/>
            <person name="Viaud M."/>
            <person name="Benito E.P."/>
            <person name="Couloux A."/>
            <person name="Coutinho P.M."/>
            <person name="de Vries R.P."/>
            <person name="Dyer P.S."/>
            <person name="Fillinger S."/>
            <person name="Fournier E."/>
            <person name="Gout L."/>
            <person name="Hahn M."/>
            <person name="Kohn L."/>
            <person name="Lapalu N."/>
            <person name="Plummer K.M."/>
            <person name="Pradier J.M."/>
            <person name="Quevillon E."/>
            <person name="Sharon A."/>
            <person name="Simon A."/>
            <person name="ten Have A."/>
            <person name="Tudzynski B."/>
            <person name="Tudzynski P."/>
            <person name="Wincker P."/>
            <person name="Andrew M."/>
            <person name="Anthouard V."/>
            <person name="Beever R.E."/>
            <person name="Beffa R."/>
            <person name="Benoit I."/>
            <person name="Bouzid O."/>
            <person name="Brault B."/>
            <person name="Chen Z."/>
            <person name="Choquer M."/>
            <person name="Collemare J."/>
            <person name="Cotton P."/>
            <person name="Danchin E.G."/>
            <person name="Da Silva C."/>
            <person name="Gautier A."/>
            <person name="Giraud C."/>
            <person name="Giraud T."/>
            <person name="Gonzalez C."/>
            <person name="Grossetete S."/>
            <person name="Guldener U."/>
            <person name="Henrissat B."/>
            <person name="Howlett B.J."/>
            <person name="Kodira C."/>
            <person name="Kretschmer M."/>
            <person name="Lappartient A."/>
            <person name="Leroch M."/>
            <person name="Levis C."/>
            <person name="Mauceli E."/>
            <person name="Neuveglise C."/>
            <person name="Oeser B."/>
            <person name="Pearson M."/>
            <person name="Poulain J."/>
            <person name="Poussereau N."/>
            <person name="Quesneville H."/>
            <person name="Rascle C."/>
            <person name="Schumacher J."/>
            <person name="Segurens B."/>
            <person name="Sexton A."/>
            <person name="Silva E."/>
            <person name="Sirven C."/>
            <person name="Soanes D.M."/>
            <person name="Talbot N.J."/>
            <person name="Templeton M."/>
            <person name="Yandava C."/>
            <person name="Yarden O."/>
            <person name="Zeng Q."/>
            <person name="Rollins J.A."/>
            <person name="Lebrun M.H."/>
            <person name="Dickman M."/>
        </authorList>
    </citation>
    <scope>NUCLEOTIDE SEQUENCE [LARGE SCALE GENOMIC DNA]</scope>
    <source>
        <strain evidence="2">T4</strain>
    </source>
</reference>
<dbReference type="InParanoid" id="G2YWR6"/>
<dbReference type="EMBL" id="FQ790358">
    <property type="protein sequence ID" value="CCD56064.1"/>
    <property type="molecule type" value="Genomic_DNA"/>
</dbReference>
<evidence type="ECO:0000313" key="2">
    <source>
        <dbReference type="Proteomes" id="UP000008177"/>
    </source>
</evidence>
<dbReference type="Proteomes" id="UP000008177">
    <property type="component" value="Unplaced contigs"/>
</dbReference>
<protein>
    <submittedName>
        <fullName evidence="1">Uncharacterized protein</fullName>
    </submittedName>
</protein>
<organism evidence="1 2">
    <name type="scientific">Botryotinia fuckeliana (strain T4)</name>
    <name type="common">Noble rot fungus</name>
    <name type="synonym">Botrytis cinerea</name>
    <dbReference type="NCBI Taxonomy" id="999810"/>
    <lineage>
        <taxon>Eukaryota</taxon>
        <taxon>Fungi</taxon>
        <taxon>Dikarya</taxon>
        <taxon>Ascomycota</taxon>
        <taxon>Pezizomycotina</taxon>
        <taxon>Leotiomycetes</taxon>
        <taxon>Helotiales</taxon>
        <taxon>Sclerotiniaceae</taxon>
        <taxon>Botrytis</taxon>
    </lineage>
</organism>
<accession>G2YWR6</accession>
<proteinExistence type="predicted"/>